<proteinExistence type="predicted"/>
<evidence type="ECO:0000313" key="1">
    <source>
        <dbReference type="EMBL" id="OXU18548.1"/>
    </source>
</evidence>
<accession>A0A232EJR1</accession>
<sequence>MDQIHSFAGFCARRILHSSSRLVCTREEQEEEAQKVEKVEVETVDNAAMQIDKGEEFFQFDSYESPDDLADMEKHIVMKIEASKEDETVEV</sequence>
<dbReference type="EMBL" id="NNAY01003975">
    <property type="protein sequence ID" value="OXU18548.1"/>
    <property type="molecule type" value="Genomic_DNA"/>
</dbReference>
<evidence type="ECO:0000313" key="2">
    <source>
        <dbReference type="Proteomes" id="UP000215335"/>
    </source>
</evidence>
<dbReference type="AlphaFoldDB" id="A0A232EJR1"/>
<reference evidence="1 2" key="1">
    <citation type="journal article" date="2017" name="Curr. Biol.">
        <title>The Evolution of Venom by Co-option of Single-Copy Genes.</title>
        <authorList>
            <person name="Martinson E.O."/>
            <person name="Mrinalini"/>
            <person name="Kelkar Y.D."/>
            <person name="Chang C.H."/>
            <person name="Werren J.H."/>
        </authorList>
    </citation>
    <scope>NUCLEOTIDE SEQUENCE [LARGE SCALE GENOMIC DNA]</scope>
    <source>
        <strain evidence="1 2">Alberta</strain>
        <tissue evidence="1">Whole body</tissue>
    </source>
</reference>
<keyword evidence="2" id="KW-1185">Reference proteome</keyword>
<comment type="caution">
    <text evidence="1">The sequence shown here is derived from an EMBL/GenBank/DDBJ whole genome shotgun (WGS) entry which is preliminary data.</text>
</comment>
<gene>
    <name evidence="1" type="ORF">TSAR_016388</name>
</gene>
<dbReference type="Proteomes" id="UP000215335">
    <property type="component" value="Unassembled WGS sequence"/>
</dbReference>
<name>A0A232EJR1_9HYME</name>
<organism evidence="1 2">
    <name type="scientific">Trichomalopsis sarcophagae</name>
    <dbReference type="NCBI Taxonomy" id="543379"/>
    <lineage>
        <taxon>Eukaryota</taxon>
        <taxon>Metazoa</taxon>
        <taxon>Ecdysozoa</taxon>
        <taxon>Arthropoda</taxon>
        <taxon>Hexapoda</taxon>
        <taxon>Insecta</taxon>
        <taxon>Pterygota</taxon>
        <taxon>Neoptera</taxon>
        <taxon>Endopterygota</taxon>
        <taxon>Hymenoptera</taxon>
        <taxon>Apocrita</taxon>
        <taxon>Proctotrupomorpha</taxon>
        <taxon>Chalcidoidea</taxon>
        <taxon>Pteromalidae</taxon>
        <taxon>Pteromalinae</taxon>
        <taxon>Trichomalopsis</taxon>
    </lineage>
</organism>
<protein>
    <submittedName>
        <fullName evidence="1">Uncharacterized protein</fullName>
    </submittedName>
</protein>